<dbReference type="SUPFAM" id="SSF57756">
    <property type="entry name" value="Retrovirus zinc finger-like domains"/>
    <property type="match status" value="1"/>
</dbReference>
<evidence type="ECO:0000256" key="6">
    <source>
        <dbReference type="ARBA" id="ARBA00022763"/>
    </source>
</evidence>
<accession>A0AAD5P2P7</accession>
<dbReference type="InterPro" id="IPR051547">
    <property type="entry name" value="TDP2-like"/>
</dbReference>
<comment type="cofactor">
    <cofactor evidence="1">
        <name>Mn(2+)</name>
        <dbReference type="ChEBI" id="CHEBI:29035"/>
    </cofactor>
</comment>
<keyword evidence="8" id="KW-0460">Magnesium</keyword>
<reference evidence="12 13" key="1">
    <citation type="journal article" date="2022" name="Plant J.">
        <title>Strategies of tolerance reflected in two North American maple genomes.</title>
        <authorList>
            <person name="McEvoy S.L."/>
            <person name="Sezen U.U."/>
            <person name="Trouern-Trend A."/>
            <person name="McMahon S.M."/>
            <person name="Schaberg P.G."/>
            <person name="Yang J."/>
            <person name="Wegrzyn J.L."/>
            <person name="Swenson N.G."/>
        </authorList>
    </citation>
    <scope>NUCLEOTIDE SEQUENCE [LARGE SCALE GENOMIC DNA]</scope>
    <source>
        <strain evidence="12">91603</strain>
    </source>
</reference>
<dbReference type="AlphaFoldDB" id="A0AAD5P2P7"/>
<evidence type="ECO:0000256" key="1">
    <source>
        <dbReference type="ARBA" id="ARBA00001936"/>
    </source>
</evidence>
<comment type="cofactor">
    <cofactor evidence="2">
        <name>Mg(2+)</name>
        <dbReference type="ChEBI" id="CHEBI:18420"/>
    </cofactor>
</comment>
<dbReference type="PANTHER" id="PTHR15822">
    <property type="entry name" value="TRAF AND TNF RECEPTOR-ASSOCIATED PROTEIN"/>
    <property type="match status" value="1"/>
</dbReference>
<keyword evidence="6" id="KW-0227">DNA damage</keyword>
<evidence type="ECO:0000259" key="11">
    <source>
        <dbReference type="Pfam" id="PF03372"/>
    </source>
</evidence>
<dbReference type="InterPro" id="IPR036875">
    <property type="entry name" value="Znf_CCHC_sf"/>
</dbReference>
<dbReference type="SUPFAM" id="SSF56219">
    <property type="entry name" value="DNase I-like"/>
    <property type="match status" value="1"/>
</dbReference>
<comment type="subcellular location">
    <subcellularLocation>
        <location evidence="3">Nucleus</location>
        <location evidence="3">PML body</location>
    </subcellularLocation>
</comment>
<dbReference type="InterPro" id="IPR005135">
    <property type="entry name" value="Endo/exonuclease/phosphatase"/>
</dbReference>
<evidence type="ECO:0000313" key="13">
    <source>
        <dbReference type="Proteomes" id="UP001064489"/>
    </source>
</evidence>
<organism evidence="12 13">
    <name type="scientific">Acer negundo</name>
    <name type="common">Box elder</name>
    <dbReference type="NCBI Taxonomy" id="4023"/>
    <lineage>
        <taxon>Eukaryota</taxon>
        <taxon>Viridiplantae</taxon>
        <taxon>Streptophyta</taxon>
        <taxon>Embryophyta</taxon>
        <taxon>Tracheophyta</taxon>
        <taxon>Spermatophyta</taxon>
        <taxon>Magnoliopsida</taxon>
        <taxon>eudicotyledons</taxon>
        <taxon>Gunneridae</taxon>
        <taxon>Pentapetalae</taxon>
        <taxon>rosids</taxon>
        <taxon>malvids</taxon>
        <taxon>Sapindales</taxon>
        <taxon>Sapindaceae</taxon>
        <taxon>Hippocastanoideae</taxon>
        <taxon>Acereae</taxon>
        <taxon>Acer</taxon>
    </lineage>
</organism>
<dbReference type="PANTHER" id="PTHR15822:SF4">
    <property type="entry name" value="TYROSYL-DNA PHOSPHODIESTERASE 2"/>
    <property type="match status" value="1"/>
</dbReference>
<evidence type="ECO:0000256" key="9">
    <source>
        <dbReference type="ARBA" id="ARBA00023204"/>
    </source>
</evidence>
<keyword evidence="5" id="KW-0479">Metal-binding</keyword>
<evidence type="ECO:0000256" key="10">
    <source>
        <dbReference type="ARBA" id="ARBA00023242"/>
    </source>
</evidence>
<dbReference type="GO" id="GO:0005737">
    <property type="term" value="C:cytoplasm"/>
    <property type="evidence" value="ECO:0007669"/>
    <property type="project" value="TreeGrafter"/>
</dbReference>
<evidence type="ECO:0000256" key="3">
    <source>
        <dbReference type="ARBA" id="ARBA00004322"/>
    </source>
</evidence>
<dbReference type="EMBL" id="JAJSOW010000002">
    <property type="protein sequence ID" value="KAI9197838.1"/>
    <property type="molecule type" value="Genomic_DNA"/>
</dbReference>
<dbReference type="Proteomes" id="UP001064489">
    <property type="component" value="Chromosome 13"/>
</dbReference>
<name>A0AAD5P2P7_ACENE</name>
<evidence type="ECO:0000256" key="4">
    <source>
        <dbReference type="ARBA" id="ARBA00022722"/>
    </source>
</evidence>
<evidence type="ECO:0000256" key="5">
    <source>
        <dbReference type="ARBA" id="ARBA00022723"/>
    </source>
</evidence>
<dbReference type="GO" id="GO:0004518">
    <property type="term" value="F:nuclease activity"/>
    <property type="evidence" value="ECO:0007669"/>
    <property type="project" value="UniProtKB-KW"/>
</dbReference>
<comment type="caution">
    <text evidence="12">The sequence shown here is derived from an EMBL/GenBank/DDBJ whole genome shotgun (WGS) entry which is preliminary data.</text>
</comment>
<dbReference type="GO" id="GO:0008270">
    <property type="term" value="F:zinc ion binding"/>
    <property type="evidence" value="ECO:0007669"/>
    <property type="project" value="InterPro"/>
</dbReference>
<dbReference type="GO" id="GO:0003697">
    <property type="term" value="F:single-stranded DNA binding"/>
    <property type="evidence" value="ECO:0007669"/>
    <property type="project" value="TreeGrafter"/>
</dbReference>
<proteinExistence type="predicted"/>
<keyword evidence="13" id="KW-1185">Reference proteome</keyword>
<evidence type="ECO:0000256" key="8">
    <source>
        <dbReference type="ARBA" id="ARBA00022842"/>
    </source>
</evidence>
<protein>
    <recommendedName>
        <fullName evidence="11">Endonuclease/exonuclease/phosphatase domain-containing protein</fullName>
    </recommendedName>
</protein>
<dbReference type="Pfam" id="PF03372">
    <property type="entry name" value="Exo_endo_phos"/>
    <property type="match status" value="1"/>
</dbReference>
<feature type="domain" description="Endonuclease/exonuclease/phosphatase" evidence="11">
    <location>
        <begin position="343"/>
        <end position="592"/>
    </location>
</feature>
<dbReference type="GO" id="GO:0006302">
    <property type="term" value="P:double-strand break repair"/>
    <property type="evidence" value="ECO:0007669"/>
    <property type="project" value="TreeGrafter"/>
</dbReference>
<gene>
    <name evidence="12" type="ORF">LWI28_005357</name>
</gene>
<keyword evidence="7" id="KW-0378">Hydrolase</keyword>
<sequence length="601" mass="68686">MLELVDGSVSKPGLNDLNLLKNWEAENSQVLSLINDFIDPAIKKRLAVFKSAKEAWNYLARLYAHSTLAENFRLEMDMRAISQGDRTIEELRGILVGFWDKLAVMAPKDLSGLDSFKKYREEQRLVQLLVALRDDFEPLRRSILQRSTFPSVQEAVEELITEERRLKKLNVPPPQAQLESLSINPRFDHQVAKNQCIHCHQTGHSMLNCPEKLENDHKFGESSSSTLDADDQPVSFDDMQRYFMSVNNQVEWDLFGESPLETGCYLPPSKKYELTKPSSHMTPDNEDHEPILSLDNFRSAGKLVAQIHSVLFGESPLASACYLPDSDEEDYNPGTALSKLKILSYNVWFREDVEVHKRMESIGNLIRLHSPDVICFQEVTPNIFGILKQSNWWEKYTCSISDEMARTRRYFCIQLSKLPVRSFVGKPFSNSRMGRELCIAEIEVKGVDDPLIVATSHLESPVPGQMHSKERIAQAKEALSLLVRNYPNMIFCGDMNWGDDLDGRFPLFGGWIDAWEELRRGEDGWTYDTKSNPMLFGNRPLRKRLDRFICNLNDFKLDAIEMIGMEAIPGVSYSEKKTGKGKLVRPVLPSDHYGLLLQLCI</sequence>
<keyword evidence="4" id="KW-0540">Nuclease</keyword>
<keyword evidence="10" id="KW-0539">Nucleus</keyword>
<evidence type="ECO:0000256" key="7">
    <source>
        <dbReference type="ARBA" id="ARBA00022801"/>
    </source>
</evidence>
<dbReference type="InterPro" id="IPR036691">
    <property type="entry name" value="Endo/exonu/phosph_ase_sf"/>
</dbReference>
<dbReference type="GO" id="GO:0070260">
    <property type="term" value="F:5'-tyrosyl-DNA phosphodiesterase activity"/>
    <property type="evidence" value="ECO:0007669"/>
    <property type="project" value="TreeGrafter"/>
</dbReference>
<dbReference type="CDD" id="cd09080">
    <property type="entry name" value="TDP2"/>
    <property type="match status" value="1"/>
</dbReference>
<keyword evidence="9" id="KW-0234">DNA repair</keyword>
<evidence type="ECO:0000256" key="2">
    <source>
        <dbReference type="ARBA" id="ARBA00001946"/>
    </source>
</evidence>
<dbReference type="Gene3D" id="3.60.10.10">
    <property type="entry name" value="Endonuclease/exonuclease/phosphatase"/>
    <property type="match status" value="1"/>
</dbReference>
<evidence type="ECO:0000313" key="12">
    <source>
        <dbReference type="EMBL" id="KAI9197838.1"/>
    </source>
</evidence>
<dbReference type="FunFam" id="3.60.10.10:FF:000058">
    <property type="entry name" value="Tyrosyl-DNA phosphodiesterase 2"/>
    <property type="match status" value="1"/>
</dbReference>